<dbReference type="GO" id="GO:0000287">
    <property type="term" value="F:magnesium ion binding"/>
    <property type="evidence" value="ECO:0007669"/>
    <property type="project" value="UniProtKB-UniRule"/>
</dbReference>
<feature type="binding site" evidence="11 12">
    <location>
        <position position="229"/>
    </location>
    <ligand>
        <name>Mg(2+)</name>
        <dbReference type="ChEBI" id="CHEBI:18420"/>
        <label>2</label>
    </ligand>
</feature>
<dbReference type="Pfam" id="PF01450">
    <property type="entry name" value="KARI_C"/>
    <property type="match status" value="1"/>
</dbReference>
<feature type="domain" description="KARI C-terminal knotted" evidence="14">
    <location>
        <begin position="181"/>
        <end position="326"/>
    </location>
</feature>
<evidence type="ECO:0000256" key="1">
    <source>
        <dbReference type="ARBA" id="ARBA00004864"/>
    </source>
</evidence>
<dbReference type="PROSITE" id="PS51850">
    <property type="entry name" value="KARI_N"/>
    <property type="match status" value="1"/>
</dbReference>
<dbReference type="EC" id="1.1.1.86" evidence="11"/>
<comment type="cofactor">
    <cofactor evidence="11">
        <name>Mg(2+)</name>
        <dbReference type="ChEBI" id="CHEBI:18420"/>
    </cofactor>
    <text evidence="11">Binds 2 magnesium ions per subunit.</text>
</comment>
<comment type="pathway">
    <text evidence="1 11">Amino-acid biosynthesis; L-valine biosynthesis; L-valine from pyruvate: step 2/4.</text>
</comment>
<dbReference type="PANTHER" id="PTHR21371:SF1">
    <property type="entry name" value="KETOL-ACID REDUCTOISOMERASE, MITOCHONDRIAL"/>
    <property type="match status" value="1"/>
</dbReference>
<comment type="similarity">
    <text evidence="3 11 12">Belongs to the ketol-acid reductoisomerase family.</text>
</comment>
<evidence type="ECO:0000313" key="18">
    <source>
        <dbReference type="Proteomes" id="UP000317265"/>
    </source>
</evidence>
<evidence type="ECO:0000259" key="13">
    <source>
        <dbReference type="PROSITE" id="PS51850"/>
    </source>
</evidence>
<dbReference type="GO" id="GO:0004455">
    <property type="term" value="F:ketol-acid reductoisomerase activity"/>
    <property type="evidence" value="ECO:0007669"/>
    <property type="project" value="UniProtKB-UniRule"/>
</dbReference>
<dbReference type="GO" id="GO:0016853">
    <property type="term" value="F:isomerase activity"/>
    <property type="evidence" value="ECO:0007669"/>
    <property type="project" value="UniProtKB-KW"/>
</dbReference>
<evidence type="ECO:0000256" key="7">
    <source>
        <dbReference type="ARBA" id="ARBA00023002"/>
    </source>
</evidence>
<feature type="binding site" evidence="11">
    <location>
        <position position="132"/>
    </location>
    <ligand>
        <name>NADP(+)</name>
        <dbReference type="ChEBI" id="CHEBI:58349"/>
    </ligand>
</feature>
<feature type="binding site" evidence="11 12">
    <location>
        <position position="250"/>
    </location>
    <ligand>
        <name>substrate</name>
    </ligand>
</feature>
<feature type="binding site" evidence="11">
    <location>
        <begin position="23"/>
        <end position="26"/>
    </location>
    <ligand>
        <name>NADP(+)</name>
        <dbReference type="ChEBI" id="CHEBI:58349"/>
    </ligand>
</feature>
<dbReference type="InterPro" id="IPR000506">
    <property type="entry name" value="KARI_C"/>
</dbReference>
<name>A0A523BBD4_9CREN</name>
<dbReference type="PIRSF" id="PIRSF000116">
    <property type="entry name" value="IlvC_gammaproteo"/>
    <property type="match status" value="1"/>
</dbReference>
<feature type="binding site" evidence="11 12">
    <location>
        <position position="189"/>
    </location>
    <ligand>
        <name>Mg(2+)</name>
        <dbReference type="ChEBI" id="CHEBI:18420"/>
        <label>2</label>
    </ligand>
</feature>
<protein>
    <recommendedName>
        <fullName evidence="11">Ketol-acid reductoisomerase (NADP(+))</fullName>
        <shortName evidence="11">KARI</shortName>
        <ecNumber evidence="11">1.1.1.86</ecNumber>
    </recommendedName>
    <alternativeName>
        <fullName evidence="11">Acetohydroxy-acid isomeroreductase</fullName>
        <shortName evidence="11">AHIR</shortName>
    </alternativeName>
    <alternativeName>
        <fullName evidence="11">Alpha-keto-beta-hydroxylacyl reductoisomerase</fullName>
    </alternativeName>
</protein>
<feature type="binding site" evidence="11">
    <location>
        <position position="49"/>
    </location>
    <ligand>
        <name>NADP(+)</name>
        <dbReference type="ChEBI" id="CHEBI:58349"/>
    </ligand>
</feature>
<feature type="binding site" evidence="11 12">
    <location>
        <position position="193"/>
    </location>
    <ligand>
        <name>Mg(2+)</name>
        <dbReference type="ChEBI" id="CHEBI:18420"/>
        <label>1</label>
    </ligand>
</feature>
<comment type="pathway">
    <text evidence="2 11">Amino-acid biosynthesis; L-isoleucine biosynthesis; L-isoleucine from 2-oxobutanoate: step 2/4.</text>
</comment>
<dbReference type="PROSITE" id="PS51851">
    <property type="entry name" value="KARI_C"/>
    <property type="match status" value="1"/>
</dbReference>
<keyword evidence="7 11" id="KW-0560">Oxidoreductase</keyword>
<comment type="catalytic activity">
    <reaction evidence="9">
        <text>(2R)-2,3-dihydroxy-3-methylbutanoate + NAD(+) = (2S)-2-acetolactate + NADH + H(+)</text>
        <dbReference type="Rhea" id="RHEA:30627"/>
        <dbReference type="ChEBI" id="CHEBI:15378"/>
        <dbReference type="ChEBI" id="CHEBI:49072"/>
        <dbReference type="ChEBI" id="CHEBI:57540"/>
        <dbReference type="ChEBI" id="CHEBI:57945"/>
        <dbReference type="ChEBI" id="CHEBI:58476"/>
        <dbReference type="EC" id="1.1.1.383"/>
    </reaction>
</comment>
<sequence>MVEIYRDGDLSILKDKTIGVLGYGSQGRHQALNMKDSGLNVIIGLRKGSKSWEKAKEDGFEVYEVAEASKISDFIIFLIPDVEQPSVYNKEVAPYMKDGKILGFSHGFNIHFGLIKPPKTVDVIMVAPKSPGVRVREEFLKGSGVPALVAVYQDASGKAWDEVLAWAKAIGSTRIGVIKTTFKEETETDLFGEQCVLVGGLMELIKKAFEVLIENGYQPELAYFEVLNEAKLIMDLIYQGGLENMLKGVSDTAKYGGLVYGPKVIDDHVKSNMYKILENITSGRFTKEWMGNPEESYKRLNELMNKIKEHPIEKTGKELRKLIGIEK</sequence>
<dbReference type="Gene3D" id="6.10.240.10">
    <property type="match status" value="1"/>
</dbReference>
<dbReference type="Proteomes" id="UP000316080">
    <property type="component" value="Unassembled WGS sequence"/>
</dbReference>
<evidence type="ECO:0000256" key="11">
    <source>
        <dbReference type="HAMAP-Rule" id="MF_00435"/>
    </source>
</evidence>
<evidence type="ECO:0000256" key="12">
    <source>
        <dbReference type="PROSITE-ProRule" id="PRU01198"/>
    </source>
</evidence>
<feature type="binding site" evidence="11 12">
    <location>
        <position position="225"/>
    </location>
    <ligand>
        <name>Mg(2+)</name>
        <dbReference type="ChEBI" id="CHEBI:18420"/>
        <label>2</label>
    </ligand>
</feature>
<evidence type="ECO:0000256" key="3">
    <source>
        <dbReference type="ARBA" id="ARBA00010318"/>
    </source>
</evidence>
<comment type="caution">
    <text evidence="16">The sequence shown here is derived from an EMBL/GenBank/DDBJ whole genome shotgun (WGS) entry which is preliminary data.</text>
</comment>
<keyword evidence="6 11" id="KW-0460">Magnesium</keyword>
<keyword evidence="4 11" id="KW-0028">Amino-acid biosynthesis</keyword>
<dbReference type="SUPFAM" id="SSF51735">
    <property type="entry name" value="NAD(P)-binding Rossmann-fold domains"/>
    <property type="match status" value="1"/>
</dbReference>
<dbReference type="GO" id="GO:0009099">
    <property type="term" value="P:L-valine biosynthetic process"/>
    <property type="evidence" value="ECO:0007669"/>
    <property type="project" value="UniProtKB-UniRule"/>
</dbReference>
<dbReference type="Gene3D" id="3.40.50.720">
    <property type="entry name" value="NAD(P)-binding Rossmann-like Domain"/>
    <property type="match status" value="1"/>
</dbReference>
<keyword evidence="16" id="KW-0413">Isomerase</keyword>
<feature type="binding site" evidence="11">
    <location>
        <position position="46"/>
    </location>
    <ligand>
        <name>NADP(+)</name>
        <dbReference type="ChEBI" id="CHEBI:58349"/>
    </ligand>
</feature>
<comment type="catalytic activity">
    <reaction evidence="11">
        <text>(2R,3R)-2,3-dihydroxy-3-methylpentanoate + NADP(+) = (S)-2-ethyl-2-hydroxy-3-oxobutanoate + NADPH + H(+)</text>
        <dbReference type="Rhea" id="RHEA:13493"/>
        <dbReference type="ChEBI" id="CHEBI:15378"/>
        <dbReference type="ChEBI" id="CHEBI:49256"/>
        <dbReference type="ChEBI" id="CHEBI:49258"/>
        <dbReference type="ChEBI" id="CHEBI:57783"/>
        <dbReference type="ChEBI" id="CHEBI:58349"/>
        <dbReference type="EC" id="1.1.1.86"/>
    </reaction>
</comment>
<comment type="caution">
    <text evidence="11">Lacks conserved residue(s) required for the propagation of feature annotation.</text>
</comment>
<comment type="catalytic activity">
    <reaction evidence="11">
        <text>(2R)-2,3-dihydroxy-3-methylbutanoate + NADP(+) = (2S)-2-acetolactate + NADPH + H(+)</text>
        <dbReference type="Rhea" id="RHEA:22068"/>
        <dbReference type="ChEBI" id="CHEBI:15378"/>
        <dbReference type="ChEBI" id="CHEBI:49072"/>
        <dbReference type="ChEBI" id="CHEBI:57783"/>
        <dbReference type="ChEBI" id="CHEBI:58349"/>
        <dbReference type="ChEBI" id="CHEBI:58476"/>
        <dbReference type="EC" id="1.1.1.86"/>
    </reaction>
</comment>
<feature type="active site" evidence="11">
    <location>
        <position position="106"/>
    </location>
</feature>
<dbReference type="HAMAP" id="MF_00435">
    <property type="entry name" value="IlvC"/>
    <property type="match status" value="1"/>
</dbReference>
<evidence type="ECO:0000313" key="15">
    <source>
        <dbReference type="EMBL" id="RZN56235.1"/>
    </source>
</evidence>
<dbReference type="InterPro" id="IPR013116">
    <property type="entry name" value="KARI_N"/>
</dbReference>
<evidence type="ECO:0000313" key="16">
    <source>
        <dbReference type="EMBL" id="TDA37780.1"/>
    </source>
</evidence>
<gene>
    <name evidence="11 15" type="primary">ilvC</name>
    <name evidence="16" type="ORF">DSO09_06255</name>
    <name evidence="15" type="ORF">EF809_03385</name>
</gene>
<dbReference type="UniPathway" id="UPA00049">
    <property type="reaction ID" value="UER00060"/>
</dbReference>
<dbReference type="EMBL" id="RXIH01000027">
    <property type="protein sequence ID" value="RZN56235.1"/>
    <property type="molecule type" value="Genomic_DNA"/>
</dbReference>
<dbReference type="NCBIfam" id="NF004017">
    <property type="entry name" value="PRK05479.1"/>
    <property type="match status" value="1"/>
</dbReference>
<comment type="catalytic activity">
    <reaction evidence="10">
        <text>(2R)-2,3-dihydroxy-3-methylbutanoate + NADP(+) = (2S)-2-acetolactate + NADPH + H(+)</text>
        <dbReference type="Rhea" id="RHEA:22068"/>
        <dbReference type="ChEBI" id="CHEBI:15378"/>
        <dbReference type="ChEBI" id="CHEBI:49072"/>
        <dbReference type="ChEBI" id="CHEBI:57783"/>
        <dbReference type="ChEBI" id="CHEBI:58349"/>
        <dbReference type="ChEBI" id="CHEBI:58476"/>
        <dbReference type="EC" id="1.1.1.383"/>
    </reaction>
</comment>
<keyword evidence="8 11" id="KW-0100">Branched-chain amino acid biosynthesis</keyword>
<dbReference type="FunFam" id="3.40.50.720:FF:000023">
    <property type="entry name" value="Ketol-acid reductoisomerase (NADP(+))"/>
    <property type="match status" value="1"/>
</dbReference>
<dbReference type="InterPro" id="IPR008927">
    <property type="entry name" value="6-PGluconate_DH-like_C_sf"/>
</dbReference>
<feature type="domain" description="KARI N-terminal Rossmann" evidence="13">
    <location>
        <begin position="1"/>
        <end position="180"/>
    </location>
</feature>
<dbReference type="GO" id="GO:0009097">
    <property type="term" value="P:isoleucine biosynthetic process"/>
    <property type="evidence" value="ECO:0007669"/>
    <property type="project" value="UniProtKB-UniRule"/>
</dbReference>
<dbReference type="Proteomes" id="UP000317265">
    <property type="component" value="Unassembled WGS sequence"/>
</dbReference>
<dbReference type="NCBIfam" id="TIGR00465">
    <property type="entry name" value="ilvC"/>
    <property type="match status" value="1"/>
</dbReference>
<accession>A0A523BBD4</accession>
<comment type="function">
    <text evidence="11">Involved in the biosynthesis of branched-chain amino acids (BCAA). Catalyzes an alkyl-migration followed by a ketol-acid reduction of (S)-2-acetolactate (S2AL) to yield (R)-2,3-dihydroxy-isovalerate. In the isomerase reaction, S2AL is rearranged via a Mg-dependent methyl migration to produce 3-hydroxy-3-methyl-2-ketobutyrate (HMKB). In the reductase reaction, this 2-ketoacid undergoes a metal-dependent reduction by NADPH to yield (R)-2,3-dihydroxy-isovalerate.</text>
</comment>
<evidence type="ECO:0000256" key="10">
    <source>
        <dbReference type="ARBA" id="ARBA00052344"/>
    </source>
</evidence>
<dbReference type="Pfam" id="PF07991">
    <property type="entry name" value="KARI_N"/>
    <property type="match status" value="1"/>
</dbReference>
<proteinExistence type="inferred from homology"/>
<evidence type="ECO:0000256" key="4">
    <source>
        <dbReference type="ARBA" id="ARBA00022605"/>
    </source>
</evidence>
<evidence type="ECO:0000313" key="17">
    <source>
        <dbReference type="Proteomes" id="UP000316080"/>
    </source>
</evidence>
<dbReference type="UniPathway" id="UPA00047">
    <property type="reaction ID" value="UER00056"/>
</dbReference>
<keyword evidence="5 11" id="KW-0479">Metal-binding</keyword>
<dbReference type="GO" id="GO:0050661">
    <property type="term" value="F:NADP binding"/>
    <property type="evidence" value="ECO:0007669"/>
    <property type="project" value="InterPro"/>
</dbReference>
<reference evidence="16 18" key="1">
    <citation type="journal article" date="2019" name="Nat. Microbiol.">
        <title>Expanding anaerobic alkane metabolism in the domain of Archaea.</title>
        <authorList>
            <person name="Wang Y."/>
            <person name="Wegener G."/>
            <person name="Hou J."/>
            <person name="Wang F."/>
            <person name="Xiao X."/>
        </authorList>
    </citation>
    <scope>NUCLEOTIDE SEQUENCE [LARGE SCALE GENOMIC DNA]</scope>
    <source>
        <strain evidence="16">WYZ-LMO11</strain>
    </source>
</reference>
<feature type="binding site" evidence="11 12">
    <location>
        <position position="189"/>
    </location>
    <ligand>
        <name>Mg(2+)</name>
        <dbReference type="ChEBI" id="CHEBI:18420"/>
        <label>1</label>
    </ligand>
</feature>
<dbReference type="EMBL" id="QNVI01000064">
    <property type="protein sequence ID" value="TDA37780.1"/>
    <property type="molecule type" value="Genomic_DNA"/>
</dbReference>
<evidence type="ECO:0000259" key="14">
    <source>
        <dbReference type="PROSITE" id="PS51851"/>
    </source>
</evidence>
<dbReference type="InterPro" id="IPR036291">
    <property type="entry name" value="NAD(P)-bd_dom_sf"/>
</dbReference>
<feature type="binding site" evidence="11">
    <location>
        <position position="51"/>
    </location>
    <ligand>
        <name>NADP(+)</name>
        <dbReference type="ChEBI" id="CHEBI:58349"/>
    </ligand>
</feature>
<reference evidence="15 17" key="2">
    <citation type="journal article" date="2019" name="Nat. Microbiol.">
        <title>Wide diversity of methane and short-chain alkane metabolisms in uncultured archaea.</title>
        <authorList>
            <person name="Borrel G."/>
            <person name="Adam P.S."/>
            <person name="McKay L.J."/>
            <person name="Chen L.X."/>
            <person name="Sierra-Garcia I.N."/>
            <person name="Sieber C.M."/>
            <person name="Letourneur Q."/>
            <person name="Ghozlane A."/>
            <person name="Andersen G.L."/>
            <person name="Li W.J."/>
            <person name="Hallam S.J."/>
            <person name="Muyzer G."/>
            <person name="de Oliveira V.M."/>
            <person name="Inskeep W.P."/>
            <person name="Banfield J.F."/>
            <person name="Gribaldo S."/>
        </authorList>
    </citation>
    <scope>NUCLEOTIDE SEQUENCE [LARGE SCALE GENOMIC DNA]</scope>
    <source>
        <strain evidence="15">Verst-YHS</strain>
    </source>
</reference>
<evidence type="ECO:0000256" key="2">
    <source>
        <dbReference type="ARBA" id="ARBA00004885"/>
    </source>
</evidence>
<dbReference type="InterPro" id="IPR014359">
    <property type="entry name" value="KARI_prok"/>
</dbReference>
<evidence type="ECO:0000256" key="6">
    <source>
        <dbReference type="ARBA" id="ARBA00022842"/>
    </source>
</evidence>
<dbReference type="InterPro" id="IPR013023">
    <property type="entry name" value="KARI"/>
</dbReference>
<dbReference type="SUPFAM" id="SSF48179">
    <property type="entry name" value="6-phosphogluconate dehydrogenase C-terminal domain-like"/>
    <property type="match status" value="1"/>
</dbReference>
<keyword evidence="11" id="KW-0521">NADP</keyword>
<dbReference type="PANTHER" id="PTHR21371">
    <property type="entry name" value="KETOL-ACID REDUCTOISOMERASE, MITOCHONDRIAL"/>
    <property type="match status" value="1"/>
</dbReference>
<organism evidence="16 18">
    <name type="scientific">Thermoproteota archaeon</name>
    <dbReference type="NCBI Taxonomy" id="2056631"/>
    <lineage>
        <taxon>Archaea</taxon>
        <taxon>Thermoproteota</taxon>
    </lineage>
</organism>
<evidence type="ECO:0000256" key="8">
    <source>
        <dbReference type="ARBA" id="ARBA00023304"/>
    </source>
</evidence>
<evidence type="ECO:0000256" key="9">
    <source>
        <dbReference type="ARBA" id="ARBA00050504"/>
    </source>
</evidence>
<dbReference type="AlphaFoldDB" id="A0A523BBD4"/>
<evidence type="ECO:0000256" key="5">
    <source>
        <dbReference type="ARBA" id="ARBA00022723"/>
    </source>
</evidence>